<comment type="caution">
    <text evidence="2">The sequence shown here is derived from an EMBL/GenBank/DDBJ whole genome shotgun (WGS) entry which is preliminary data.</text>
</comment>
<accession>A0A0W7WS47</accession>
<reference evidence="2 3" key="1">
    <citation type="submission" date="2015-12" db="EMBL/GenBank/DDBJ databases">
        <title>Draft genome sequence of Streptomyces silvensis ATCC 53525, a producer of novel hormone antagonists.</title>
        <authorList>
            <person name="Johnston C.W."/>
            <person name="Li Y."/>
            <person name="Magarvey N.A."/>
        </authorList>
    </citation>
    <scope>NUCLEOTIDE SEQUENCE [LARGE SCALE GENOMIC DNA]</scope>
    <source>
        <strain evidence="2 3">ATCC 53525</strain>
    </source>
</reference>
<gene>
    <name evidence="2" type="ORF">AT728_33650</name>
</gene>
<dbReference type="EMBL" id="LOCL01000078">
    <property type="protein sequence ID" value="KUF13388.1"/>
    <property type="molecule type" value="Genomic_DNA"/>
</dbReference>
<organism evidence="2 3">
    <name type="scientific">Streptomyces silvensis</name>
    <dbReference type="NCBI Taxonomy" id="1765722"/>
    <lineage>
        <taxon>Bacteria</taxon>
        <taxon>Bacillati</taxon>
        <taxon>Actinomycetota</taxon>
        <taxon>Actinomycetes</taxon>
        <taxon>Kitasatosporales</taxon>
        <taxon>Streptomycetaceae</taxon>
        <taxon>Streptomyces</taxon>
    </lineage>
</organism>
<evidence type="ECO:0000313" key="2">
    <source>
        <dbReference type="EMBL" id="KUF13388.1"/>
    </source>
</evidence>
<evidence type="ECO:0000256" key="1">
    <source>
        <dbReference type="SAM" id="MobiDB-lite"/>
    </source>
</evidence>
<dbReference type="Proteomes" id="UP000054804">
    <property type="component" value="Unassembled WGS sequence"/>
</dbReference>
<dbReference type="AlphaFoldDB" id="A0A0W7WS47"/>
<protein>
    <submittedName>
        <fullName evidence="2">Uncharacterized protein</fullName>
    </submittedName>
</protein>
<proteinExistence type="predicted"/>
<sequence length="69" mass="7336">MLASLVTPRQTAWDVGVVAAVVMRPINEAGRRPLGYSLAIFHKDTMVRARQSSERAGGEPSGTDLARGG</sequence>
<feature type="region of interest" description="Disordered" evidence="1">
    <location>
        <begin position="49"/>
        <end position="69"/>
    </location>
</feature>
<evidence type="ECO:0000313" key="3">
    <source>
        <dbReference type="Proteomes" id="UP000054804"/>
    </source>
</evidence>
<name>A0A0W7WS47_9ACTN</name>
<keyword evidence="3" id="KW-1185">Reference proteome</keyword>